<reference evidence="2" key="1">
    <citation type="journal article" date="2014" name="Int. J. Syst. Evol. Microbiol.">
        <title>Complete genome sequence of Corynebacterium casei LMG S-19264T (=DSM 44701T), isolated from a smear-ripened cheese.</title>
        <authorList>
            <consortium name="US DOE Joint Genome Institute (JGI-PGF)"/>
            <person name="Walter F."/>
            <person name="Albersmeier A."/>
            <person name="Kalinowski J."/>
            <person name="Ruckert C."/>
        </authorList>
    </citation>
    <scope>NUCLEOTIDE SEQUENCE</scope>
    <source>
        <strain evidence="2">CGMCC 4.7272</strain>
    </source>
</reference>
<dbReference type="PANTHER" id="PTHR10963:SF55">
    <property type="entry name" value="GLYCOSIDE HYDROLASE FAMILY 16 PROTEIN"/>
    <property type="match status" value="1"/>
</dbReference>
<keyword evidence="3" id="KW-1185">Reference proteome</keyword>
<comment type="caution">
    <text evidence="2">The sequence shown here is derived from an EMBL/GenBank/DDBJ whole genome shotgun (WGS) entry which is preliminary data.</text>
</comment>
<name>A0A917P9H1_9ACTN</name>
<evidence type="ECO:0008006" key="4">
    <source>
        <dbReference type="Google" id="ProtNLM"/>
    </source>
</evidence>
<dbReference type="EMBL" id="BMMU01000047">
    <property type="protein sequence ID" value="GGJ67665.1"/>
    <property type="molecule type" value="Genomic_DNA"/>
</dbReference>
<accession>A0A917P9H1</accession>
<evidence type="ECO:0000313" key="2">
    <source>
        <dbReference type="EMBL" id="GGJ67665.1"/>
    </source>
</evidence>
<dbReference type="InterPro" id="IPR050546">
    <property type="entry name" value="Glycosyl_Hydrlase_16"/>
</dbReference>
<proteinExistence type="inferred from homology"/>
<dbReference type="AlphaFoldDB" id="A0A917P9H1"/>
<dbReference type="Gene3D" id="2.60.120.200">
    <property type="match status" value="1"/>
</dbReference>
<dbReference type="PANTHER" id="PTHR10963">
    <property type="entry name" value="GLYCOSYL HYDROLASE-RELATED"/>
    <property type="match status" value="1"/>
</dbReference>
<dbReference type="Proteomes" id="UP000625682">
    <property type="component" value="Unassembled WGS sequence"/>
</dbReference>
<evidence type="ECO:0000313" key="3">
    <source>
        <dbReference type="Proteomes" id="UP000625682"/>
    </source>
</evidence>
<protein>
    <recommendedName>
        <fullName evidence="4">Beta-glucanase</fullName>
    </recommendedName>
</protein>
<evidence type="ECO:0000256" key="1">
    <source>
        <dbReference type="ARBA" id="ARBA00006865"/>
    </source>
</evidence>
<dbReference type="InterPro" id="IPR013320">
    <property type="entry name" value="ConA-like_dom_sf"/>
</dbReference>
<sequence>MLKSYMEQYSFMENPACDGTPSAEGILSGPEVVFTADFASTRQWVAGRSWAYPNGGPVNPGDNKLDHLTADPAYSRSGTFRASLRKDGRWDTGLLTTEGSEEGFTVSAGDVLDARVRLPYEAGAWPAIWTWRDGDQEIDVFEYHPDNPDLLELTNHVRGGSLYYRDAAIGPGAWVDLRVEFGSRSVIWWVNGSRVFADRRGVGRAWHAYLIVNLSVCAGRYHPPPAPHVKEMSYEVQHLVVRRPAALMEALPDESEAMADRDGP</sequence>
<comment type="similarity">
    <text evidence="1">Belongs to the glycosyl hydrolase 16 family.</text>
</comment>
<gene>
    <name evidence="2" type="ORF">GCM10012282_75860</name>
</gene>
<reference evidence="2" key="2">
    <citation type="submission" date="2020-09" db="EMBL/GenBank/DDBJ databases">
        <authorList>
            <person name="Sun Q."/>
            <person name="Zhou Y."/>
        </authorList>
    </citation>
    <scope>NUCLEOTIDE SEQUENCE</scope>
    <source>
        <strain evidence="2">CGMCC 4.7272</strain>
    </source>
</reference>
<dbReference type="SUPFAM" id="SSF49899">
    <property type="entry name" value="Concanavalin A-like lectins/glucanases"/>
    <property type="match status" value="1"/>
</dbReference>
<organism evidence="2 3">
    <name type="scientific">Streptomyces lacrimifluminis</name>
    <dbReference type="NCBI Taxonomy" id="1500077"/>
    <lineage>
        <taxon>Bacteria</taxon>
        <taxon>Bacillati</taxon>
        <taxon>Actinomycetota</taxon>
        <taxon>Actinomycetes</taxon>
        <taxon>Kitasatosporales</taxon>
        <taxon>Streptomycetaceae</taxon>
        <taxon>Streptomyces</taxon>
    </lineage>
</organism>